<feature type="signal peptide" evidence="1">
    <location>
        <begin position="1"/>
        <end position="25"/>
    </location>
</feature>
<accession>A0A857JCK3</accession>
<evidence type="ECO:0000313" key="4">
    <source>
        <dbReference type="Proteomes" id="UP000464787"/>
    </source>
</evidence>
<dbReference type="AlphaFoldDB" id="A0A857JCK3"/>
<gene>
    <name evidence="3" type="ORF">GT347_23550</name>
</gene>
<evidence type="ECO:0000313" key="3">
    <source>
        <dbReference type="EMBL" id="QHJ00693.1"/>
    </source>
</evidence>
<dbReference type="Proteomes" id="UP000464787">
    <property type="component" value="Chromosome"/>
</dbReference>
<dbReference type="InterPro" id="IPR013424">
    <property type="entry name" value="Ice-binding_C"/>
</dbReference>
<feature type="domain" description="Ice-binding protein C-terminal" evidence="2">
    <location>
        <begin position="155"/>
        <end position="179"/>
    </location>
</feature>
<dbReference type="Pfam" id="PF07589">
    <property type="entry name" value="PEP-CTERM"/>
    <property type="match status" value="1"/>
</dbReference>
<organism evidence="3 4">
    <name type="scientific">Xylophilus rhododendri</name>
    <dbReference type="NCBI Taxonomy" id="2697032"/>
    <lineage>
        <taxon>Bacteria</taxon>
        <taxon>Pseudomonadati</taxon>
        <taxon>Pseudomonadota</taxon>
        <taxon>Betaproteobacteria</taxon>
        <taxon>Burkholderiales</taxon>
        <taxon>Xylophilus</taxon>
    </lineage>
</organism>
<dbReference type="RefSeq" id="WP_160554502.1">
    <property type="nucleotide sequence ID" value="NZ_CP047650.1"/>
</dbReference>
<evidence type="ECO:0000259" key="2">
    <source>
        <dbReference type="Pfam" id="PF07589"/>
    </source>
</evidence>
<reference evidence="3 4" key="1">
    <citation type="submission" date="2020-01" db="EMBL/GenBank/DDBJ databases">
        <title>Genome sequencing of strain KACC 21265.</title>
        <authorList>
            <person name="Heo J."/>
            <person name="Kim S.-J."/>
            <person name="Kim J.-S."/>
            <person name="Hong S.-B."/>
            <person name="Kwon S.-W."/>
        </authorList>
    </citation>
    <scope>NUCLEOTIDE SEQUENCE [LARGE SCALE GENOMIC DNA]</scope>
    <source>
        <strain evidence="3 4">KACC 21265</strain>
    </source>
</reference>
<dbReference type="EMBL" id="CP047650">
    <property type="protein sequence ID" value="QHJ00693.1"/>
    <property type="molecule type" value="Genomic_DNA"/>
</dbReference>
<protein>
    <submittedName>
        <fullName evidence="3">PEP-CTERM sorting domain-containing protein</fullName>
    </submittedName>
</protein>
<dbReference type="KEGG" id="xyk:GT347_23550"/>
<proteinExistence type="predicted"/>
<feature type="chain" id="PRO_5032651779" evidence="1">
    <location>
        <begin position="26"/>
        <end position="183"/>
    </location>
</feature>
<evidence type="ECO:0000256" key="1">
    <source>
        <dbReference type="SAM" id="SignalP"/>
    </source>
</evidence>
<dbReference type="NCBIfam" id="NF038126">
    <property type="entry name" value="PEP_CTERM_FxDxF"/>
    <property type="match status" value="1"/>
</dbReference>
<sequence>MRPIFKKLCLAGALVLSLGSSLAEAATVDLGTVSGTTTTGSSTSSGSFSDLYNFSVGANDGTAFVSSAVTFGSYGVTLSSISLYAGTFTSASALSGLTAIFSSSSTSLVNLGNGIYSNTVSGATVSLSSLSDYTLVVTGTSAGSSAYTTLISVAAVPEPESYAMLLAGLGLMGCVVRRRSSKR</sequence>
<keyword evidence="1" id="KW-0732">Signal</keyword>
<keyword evidence="4" id="KW-1185">Reference proteome</keyword>
<dbReference type="NCBIfam" id="TIGR02595">
    <property type="entry name" value="PEP_CTERM"/>
    <property type="match status" value="1"/>
</dbReference>
<name>A0A857JCK3_9BURK</name>